<sequence>MQAITAIQISRETDAIGTPILHGMKQVEKAIALPVRRFVPSSQLAFGAAIAVSGLSVLAGKLLALA</sequence>
<dbReference type="AlphaFoldDB" id="A0A2U0SE58"/>
<evidence type="ECO:0000256" key="1">
    <source>
        <dbReference type="SAM" id="Phobius"/>
    </source>
</evidence>
<keyword evidence="1" id="KW-0812">Transmembrane</keyword>
<accession>A0A2U0SE58</accession>
<protein>
    <submittedName>
        <fullName evidence="2">Uncharacterized protein</fullName>
    </submittedName>
</protein>
<keyword evidence="1" id="KW-1133">Transmembrane helix</keyword>
<organism evidence="2 3">
    <name type="scientific">Sphingomonas pokkalii</name>
    <dbReference type="NCBI Taxonomy" id="2175090"/>
    <lineage>
        <taxon>Bacteria</taxon>
        <taxon>Pseudomonadati</taxon>
        <taxon>Pseudomonadota</taxon>
        <taxon>Alphaproteobacteria</taxon>
        <taxon>Sphingomonadales</taxon>
        <taxon>Sphingomonadaceae</taxon>
        <taxon>Sphingomonas</taxon>
    </lineage>
</organism>
<comment type="caution">
    <text evidence="2">The sequence shown here is derived from an EMBL/GenBank/DDBJ whole genome shotgun (WGS) entry which is preliminary data.</text>
</comment>
<evidence type="ECO:0000313" key="2">
    <source>
        <dbReference type="EMBL" id="PVX29647.1"/>
    </source>
</evidence>
<reference evidence="2 3" key="1">
    <citation type="submission" date="2018-05" db="EMBL/GenBank/DDBJ databases">
        <title>Description of Sphingomonas pokkalii sp nov, isolated from the rhizosphere of saline tolerant pokkali rice and its draft genome analysis.</title>
        <authorList>
            <person name="Menon R."/>
            <person name="Kumari S."/>
            <person name="Rameshkumar N."/>
        </authorList>
    </citation>
    <scope>NUCLEOTIDE SEQUENCE [LARGE SCALE GENOMIC DNA]</scope>
    <source>
        <strain evidence="2 3">L3B27</strain>
    </source>
</reference>
<dbReference type="Proteomes" id="UP000245890">
    <property type="component" value="Unassembled WGS sequence"/>
</dbReference>
<name>A0A2U0SE58_9SPHN</name>
<gene>
    <name evidence="2" type="ORF">DD559_10215</name>
</gene>
<evidence type="ECO:0000313" key="3">
    <source>
        <dbReference type="Proteomes" id="UP000245890"/>
    </source>
</evidence>
<keyword evidence="3" id="KW-1185">Reference proteome</keyword>
<dbReference type="EMBL" id="QENQ01000001">
    <property type="protein sequence ID" value="PVX29647.1"/>
    <property type="molecule type" value="Genomic_DNA"/>
</dbReference>
<keyword evidence="1" id="KW-0472">Membrane</keyword>
<proteinExistence type="predicted"/>
<feature type="transmembrane region" description="Helical" evidence="1">
    <location>
        <begin position="44"/>
        <end position="64"/>
    </location>
</feature>